<dbReference type="Proteomes" id="UP000005402">
    <property type="component" value="Unassembled WGS sequence"/>
</dbReference>
<gene>
    <name evidence="1" type="ORF">HMPREF9712_03619</name>
</gene>
<feature type="non-terminal residue" evidence="1">
    <location>
        <position position="1"/>
    </location>
</feature>
<reference evidence="1" key="1">
    <citation type="submission" date="2012-07" db="EMBL/GenBank/DDBJ databases">
        <title>The Genome Sequence of Myroides odoratimimus CCUG 10230.</title>
        <authorList>
            <consortium name="The Broad Institute Genome Sequencing Platform"/>
            <person name="Earl A."/>
            <person name="Ward D."/>
            <person name="Feldgarden M."/>
            <person name="Gevers D."/>
            <person name="Huys G."/>
            <person name="Walker B."/>
            <person name="Young S.K."/>
            <person name="Zeng Q."/>
            <person name="Gargeya S."/>
            <person name="Fitzgerald M."/>
            <person name="Haas B."/>
            <person name="Abouelleil A."/>
            <person name="Alvarado L."/>
            <person name="Arachchi H.M."/>
            <person name="Berlin A.M."/>
            <person name="Chapman S.B."/>
            <person name="Goldberg J."/>
            <person name="Griggs A."/>
            <person name="Gujja S."/>
            <person name="Hansen M."/>
            <person name="Howarth C."/>
            <person name="Imamovic A."/>
            <person name="Larimer J."/>
            <person name="McCowen C."/>
            <person name="Montmayeur A."/>
            <person name="Murphy C."/>
            <person name="Neiman D."/>
            <person name="Pearson M."/>
            <person name="Priest M."/>
            <person name="Roberts A."/>
            <person name="Saif S."/>
            <person name="Shea T."/>
            <person name="Sisk P."/>
            <person name="Sykes S."/>
            <person name="Wortman J."/>
            <person name="Nusbaum C."/>
            <person name="Birren B."/>
        </authorList>
    </citation>
    <scope>NUCLEOTIDE SEQUENCE [LARGE SCALE GENOMIC DNA]</scope>
    <source>
        <strain evidence="1">CCUG 10230</strain>
    </source>
</reference>
<evidence type="ECO:0000313" key="1">
    <source>
        <dbReference type="EMBL" id="EPC08671.1"/>
    </source>
</evidence>
<organism evidence="1 2">
    <name type="scientific">Myroides odoratimimus CCUG 10230</name>
    <dbReference type="NCBI Taxonomy" id="883150"/>
    <lineage>
        <taxon>Bacteria</taxon>
        <taxon>Pseudomonadati</taxon>
        <taxon>Bacteroidota</taxon>
        <taxon>Flavobacteriia</taxon>
        <taxon>Flavobacteriales</taxon>
        <taxon>Flavobacteriaceae</taxon>
        <taxon>Myroides</taxon>
    </lineage>
</organism>
<protein>
    <submittedName>
        <fullName evidence="1">Uncharacterized protein</fullName>
    </submittedName>
</protein>
<comment type="caution">
    <text evidence="1">The sequence shown here is derived from an EMBL/GenBank/DDBJ whole genome shotgun (WGS) entry which is preliminary data.</text>
</comment>
<accession>A0ABN0MN16</accession>
<keyword evidence="2" id="KW-1185">Reference proteome</keyword>
<sequence>QYLYGAVKSGTLKTNQTPSLTFQYLYGAVKSYTGGTG</sequence>
<dbReference type="EMBL" id="AGEC02000021">
    <property type="protein sequence ID" value="EPC08671.1"/>
    <property type="molecule type" value="Genomic_DNA"/>
</dbReference>
<name>A0ABN0MN16_9FLAO</name>
<evidence type="ECO:0000313" key="2">
    <source>
        <dbReference type="Proteomes" id="UP000005402"/>
    </source>
</evidence>
<proteinExistence type="predicted"/>